<name>A0A1R1S8A5_9ACTN</name>
<evidence type="ECO:0000313" key="2">
    <source>
        <dbReference type="Proteomes" id="UP000186168"/>
    </source>
</evidence>
<reference evidence="1 2" key="1">
    <citation type="submission" date="2013-05" db="EMBL/GenBank/DDBJ databases">
        <title>Genome sequence of Streptomyces sparsogenes DSM 40356.</title>
        <authorList>
            <person name="Coyne S."/>
            <person name="Seebeck F.P."/>
        </authorList>
    </citation>
    <scope>NUCLEOTIDE SEQUENCE [LARGE SCALE GENOMIC DNA]</scope>
    <source>
        <strain evidence="1 2">DSM 40356</strain>
    </source>
</reference>
<evidence type="ECO:0000313" key="1">
    <source>
        <dbReference type="EMBL" id="OMI34428.1"/>
    </source>
</evidence>
<dbReference type="Proteomes" id="UP000186168">
    <property type="component" value="Unassembled WGS sequence"/>
</dbReference>
<protein>
    <submittedName>
        <fullName evidence="1">Uncharacterized protein</fullName>
    </submittedName>
</protein>
<dbReference type="RefSeq" id="WP_065966571.1">
    <property type="nucleotide sequence ID" value="NZ_ASQP01000469.1"/>
</dbReference>
<comment type="caution">
    <text evidence="1">The sequence shown here is derived from an EMBL/GenBank/DDBJ whole genome shotgun (WGS) entry which is preliminary data.</text>
</comment>
<proteinExistence type="predicted"/>
<organism evidence="1 2">
    <name type="scientific">Streptomyces sparsogenes DSM 40356</name>
    <dbReference type="NCBI Taxonomy" id="1331668"/>
    <lineage>
        <taxon>Bacteria</taxon>
        <taxon>Bacillati</taxon>
        <taxon>Actinomycetota</taxon>
        <taxon>Actinomycetes</taxon>
        <taxon>Kitasatosporales</taxon>
        <taxon>Streptomycetaceae</taxon>
        <taxon>Streptomyces</taxon>
    </lineage>
</organism>
<accession>A0A1R1S8A5</accession>
<sequence>MSSENWTIDSIAHALPHPELRATFQREVSFTDVGKLPAIFRRWVQFIEDFEADRPRTEELLSYIEQHGRLLDDYDEDTPESIAAFEDLKARLNAHREGHHAA</sequence>
<dbReference type="STRING" id="67365.GCA_001704635_01714"/>
<dbReference type="AlphaFoldDB" id="A0A1R1S8A5"/>
<keyword evidence="2" id="KW-1185">Reference proteome</keyword>
<dbReference type="GeneID" id="96746651"/>
<dbReference type="EMBL" id="ASQP01000469">
    <property type="protein sequence ID" value="OMI34428.1"/>
    <property type="molecule type" value="Genomic_DNA"/>
</dbReference>
<gene>
    <name evidence="1" type="ORF">SPAR_36631</name>
</gene>